<dbReference type="RefSeq" id="WP_345726977.1">
    <property type="nucleotide sequence ID" value="NZ_BAAAYN010000006.1"/>
</dbReference>
<name>A0ABP6SST9_9ACTN</name>
<accession>A0ABP6SST9</accession>
<dbReference type="InterPro" id="IPR020846">
    <property type="entry name" value="MFS_dom"/>
</dbReference>
<sequence length="472" mass="46732">MTEARRRAALALLASVQFIVILDSTITTVALDDVRADLGGDERTLQYVVTLYAVTFGGLLLLAGRIGDLVGRRQTFAAGAATFTAASAVCAIAPTMPWLLAGRAAQGVGAAFVSAAAFALVLDLYGEGPGRNRALGLWSAMGASGAAAGLIAGGVLTDLAGWGAVFAVNVPPGVLAVALAGRLLPAGRRSRARGTARPDVLGAVTVTLGTAALVLALARGPADGWTGGGTLALFTAAAVLIGGFVLVERRARDPLIPLSALTTGPVPLAAVTLGCLLAVVSSQCFFLVLYLQRVLDLGATATGAAIAPSAAMAFAGSTIAARLAGRIRPGGLTVGGLLFVAAAQLLLSRLPVDGWYPGDLLPGLLLFGFGLGVAFVGATIDGAAGLATADQGLASGLLNTGQQLGTAVGVAALVGVTAASASRPDALAAAYGDGLRLGALVAMGGAAVVVVTGLTTTLRRPRGASREAVDAR</sequence>
<feature type="transmembrane region" description="Helical" evidence="7">
    <location>
        <begin position="104"/>
        <end position="122"/>
    </location>
</feature>
<keyword evidence="6 7" id="KW-0472">Membrane</keyword>
<dbReference type="Gene3D" id="1.20.1720.10">
    <property type="entry name" value="Multidrug resistance protein D"/>
    <property type="match status" value="1"/>
</dbReference>
<proteinExistence type="predicted"/>
<dbReference type="PANTHER" id="PTHR42718">
    <property type="entry name" value="MAJOR FACILITATOR SUPERFAMILY MULTIDRUG TRANSPORTER MFSC"/>
    <property type="match status" value="1"/>
</dbReference>
<feature type="transmembrane region" description="Helical" evidence="7">
    <location>
        <begin position="364"/>
        <end position="384"/>
    </location>
</feature>
<evidence type="ECO:0000256" key="2">
    <source>
        <dbReference type="ARBA" id="ARBA00022448"/>
    </source>
</evidence>
<dbReference type="EMBL" id="BAAAYN010000006">
    <property type="protein sequence ID" value="GAA3384041.1"/>
    <property type="molecule type" value="Genomic_DNA"/>
</dbReference>
<feature type="transmembrane region" description="Helical" evidence="7">
    <location>
        <begin position="224"/>
        <end position="247"/>
    </location>
</feature>
<protein>
    <submittedName>
        <fullName evidence="9">DHA2 family efflux MFS transporter permease subunit</fullName>
    </submittedName>
</protein>
<feature type="domain" description="Major facilitator superfamily (MFS) profile" evidence="8">
    <location>
        <begin position="9"/>
        <end position="462"/>
    </location>
</feature>
<feature type="transmembrane region" description="Helical" evidence="7">
    <location>
        <begin position="159"/>
        <end position="180"/>
    </location>
</feature>
<dbReference type="Proteomes" id="UP001501676">
    <property type="component" value="Unassembled WGS sequence"/>
</dbReference>
<feature type="transmembrane region" description="Helical" evidence="7">
    <location>
        <begin position="200"/>
        <end position="218"/>
    </location>
</feature>
<organism evidence="9 10">
    <name type="scientific">Cryptosporangium minutisporangium</name>
    <dbReference type="NCBI Taxonomy" id="113569"/>
    <lineage>
        <taxon>Bacteria</taxon>
        <taxon>Bacillati</taxon>
        <taxon>Actinomycetota</taxon>
        <taxon>Actinomycetes</taxon>
        <taxon>Cryptosporangiales</taxon>
        <taxon>Cryptosporangiaceae</taxon>
        <taxon>Cryptosporangium</taxon>
    </lineage>
</organism>
<dbReference type="Pfam" id="PF07690">
    <property type="entry name" value="MFS_1"/>
    <property type="match status" value="1"/>
</dbReference>
<feature type="transmembrane region" description="Helical" evidence="7">
    <location>
        <begin position="134"/>
        <end position="153"/>
    </location>
</feature>
<feature type="transmembrane region" description="Helical" evidence="7">
    <location>
        <begin position="76"/>
        <end position="98"/>
    </location>
</feature>
<gene>
    <name evidence="9" type="ORF">GCM10020369_12240</name>
</gene>
<keyword evidence="4 7" id="KW-0812">Transmembrane</keyword>
<dbReference type="SUPFAM" id="SSF103473">
    <property type="entry name" value="MFS general substrate transporter"/>
    <property type="match status" value="1"/>
</dbReference>
<feature type="transmembrane region" description="Helical" evidence="7">
    <location>
        <begin position="297"/>
        <end position="320"/>
    </location>
</feature>
<evidence type="ECO:0000313" key="9">
    <source>
        <dbReference type="EMBL" id="GAA3384041.1"/>
    </source>
</evidence>
<feature type="transmembrane region" description="Helical" evidence="7">
    <location>
        <begin position="268"/>
        <end position="291"/>
    </location>
</feature>
<feature type="transmembrane region" description="Helical" evidence="7">
    <location>
        <begin position="434"/>
        <end position="456"/>
    </location>
</feature>
<feature type="transmembrane region" description="Helical" evidence="7">
    <location>
        <begin position="47"/>
        <end position="64"/>
    </location>
</feature>
<feature type="transmembrane region" description="Helical" evidence="7">
    <location>
        <begin position="404"/>
        <end position="422"/>
    </location>
</feature>
<keyword evidence="2" id="KW-0813">Transport</keyword>
<dbReference type="PANTHER" id="PTHR42718:SF46">
    <property type="entry name" value="BLR6921 PROTEIN"/>
    <property type="match status" value="1"/>
</dbReference>
<comment type="caution">
    <text evidence="9">The sequence shown here is derived from an EMBL/GenBank/DDBJ whole genome shotgun (WGS) entry which is preliminary data.</text>
</comment>
<keyword evidence="5 7" id="KW-1133">Transmembrane helix</keyword>
<comment type="subcellular location">
    <subcellularLocation>
        <location evidence="1">Cell membrane</location>
        <topology evidence="1">Multi-pass membrane protein</topology>
    </subcellularLocation>
</comment>
<evidence type="ECO:0000256" key="5">
    <source>
        <dbReference type="ARBA" id="ARBA00022989"/>
    </source>
</evidence>
<dbReference type="PROSITE" id="PS50850">
    <property type="entry name" value="MFS"/>
    <property type="match status" value="1"/>
</dbReference>
<dbReference type="Gene3D" id="1.20.1250.20">
    <property type="entry name" value="MFS general substrate transporter like domains"/>
    <property type="match status" value="1"/>
</dbReference>
<feature type="transmembrane region" description="Helical" evidence="7">
    <location>
        <begin position="332"/>
        <end position="352"/>
    </location>
</feature>
<evidence type="ECO:0000256" key="7">
    <source>
        <dbReference type="SAM" id="Phobius"/>
    </source>
</evidence>
<evidence type="ECO:0000259" key="8">
    <source>
        <dbReference type="PROSITE" id="PS50850"/>
    </source>
</evidence>
<evidence type="ECO:0000256" key="6">
    <source>
        <dbReference type="ARBA" id="ARBA00023136"/>
    </source>
</evidence>
<dbReference type="InterPro" id="IPR036259">
    <property type="entry name" value="MFS_trans_sf"/>
</dbReference>
<keyword evidence="3" id="KW-1003">Cell membrane</keyword>
<keyword evidence="10" id="KW-1185">Reference proteome</keyword>
<dbReference type="InterPro" id="IPR011701">
    <property type="entry name" value="MFS"/>
</dbReference>
<reference evidence="10" key="1">
    <citation type="journal article" date="2019" name="Int. J. Syst. Evol. Microbiol.">
        <title>The Global Catalogue of Microorganisms (GCM) 10K type strain sequencing project: providing services to taxonomists for standard genome sequencing and annotation.</title>
        <authorList>
            <consortium name="The Broad Institute Genomics Platform"/>
            <consortium name="The Broad Institute Genome Sequencing Center for Infectious Disease"/>
            <person name="Wu L."/>
            <person name="Ma J."/>
        </authorList>
    </citation>
    <scope>NUCLEOTIDE SEQUENCE [LARGE SCALE GENOMIC DNA]</scope>
    <source>
        <strain evidence="10">JCM 9458</strain>
    </source>
</reference>
<evidence type="ECO:0000313" key="10">
    <source>
        <dbReference type="Proteomes" id="UP001501676"/>
    </source>
</evidence>
<evidence type="ECO:0000256" key="3">
    <source>
        <dbReference type="ARBA" id="ARBA00022475"/>
    </source>
</evidence>
<evidence type="ECO:0000256" key="4">
    <source>
        <dbReference type="ARBA" id="ARBA00022692"/>
    </source>
</evidence>
<evidence type="ECO:0000256" key="1">
    <source>
        <dbReference type="ARBA" id="ARBA00004651"/>
    </source>
</evidence>